<dbReference type="InterPro" id="IPR025380">
    <property type="entry name" value="DUF4369"/>
</dbReference>
<evidence type="ECO:0000259" key="2">
    <source>
        <dbReference type="PROSITE" id="PS51352"/>
    </source>
</evidence>
<evidence type="ECO:0000313" key="4">
    <source>
        <dbReference type="Proteomes" id="UP000248079"/>
    </source>
</evidence>
<dbReference type="RefSeq" id="WP_110358990.1">
    <property type="nucleotide sequence ID" value="NZ_QFLI01000001.1"/>
</dbReference>
<proteinExistence type="predicted"/>
<evidence type="ECO:0000256" key="1">
    <source>
        <dbReference type="SAM" id="SignalP"/>
    </source>
</evidence>
<dbReference type="OrthoDB" id="9805634at2"/>
<keyword evidence="4" id="KW-1185">Reference proteome</keyword>
<dbReference type="Pfam" id="PF00578">
    <property type="entry name" value="AhpC-TSA"/>
    <property type="match status" value="1"/>
</dbReference>
<dbReference type="InterPro" id="IPR000866">
    <property type="entry name" value="AhpC/TSA"/>
</dbReference>
<evidence type="ECO:0000313" key="3">
    <source>
        <dbReference type="EMBL" id="PXY02831.1"/>
    </source>
</evidence>
<dbReference type="Pfam" id="PF14289">
    <property type="entry name" value="DUF4369"/>
    <property type="match status" value="1"/>
</dbReference>
<dbReference type="Pfam" id="PF17127">
    <property type="entry name" value="DUF5106"/>
    <property type="match status" value="1"/>
</dbReference>
<feature type="signal peptide" evidence="1">
    <location>
        <begin position="1"/>
        <end position="23"/>
    </location>
</feature>
<dbReference type="Proteomes" id="UP000248079">
    <property type="component" value="Unassembled WGS sequence"/>
</dbReference>
<dbReference type="AlphaFoldDB" id="A0A2V4A2E1"/>
<dbReference type="EMBL" id="QFLI01000001">
    <property type="protein sequence ID" value="PXY02831.1"/>
    <property type="molecule type" value="Genomic_DNA"/>
</dbReference>
<comment type="caution">
    <text evidence="3">The sequence shown here is derived from an EMBL/GenBank/DDBJ whole genome shotgun (WGS) entry which is preliminary data.</text>
</comment>
<keyword evidence="1" id="KW-0732">Signal</keyword>
<gene>
    <name evidence="3" type="ORF">DF185_01700</name>
</gene>
<name>A0A2V4A2E1_9BACT</name>
<dbReference type="SUPFAM" id="SSF52833">
    <property type="entry name" value="Thioredoxin-like"/>
    <property type="match status" value="1"/>
</dbReference>
<dbReference type="InterPro" id="IPR036249">
    <property type="entry name" value="Thioredoxin-like_sf"/>
</dbReference>
<accession>A0A2V4A2E1</accession>
<dbReference type="InterPro" id="IPR013766">
    <property type="entry name" value="Thioredoxin_domain"/>
</dbReference>
<protein>
    <submittedName>
        <fullName evidence="3">DUF5106 domain-containing protein</fullName>
    </submittedName>
</protein>
<dbReference type="InterPro" id="IPR050553">
    <property type="entry name" value="Thioredoxin_ResA/DsbE_sf"/>
</dbReference>
<feature type="domain" description="Thioredoxin" evidence="2">
    <location>
        <begin position="334"/>
        <end position="473"/>
    </location>
</feature>
<dbReference type="CDD" id="cd02966">
    <property type="entry name" value="TlpA_like_family"/>
    <property type="match status" value="1"/>
</dbReference>
<feature type="chain" id="PRO_5016048629" evidence="1">
    <location>
        <begin position="24"/>
        <end position="475"/>
    </location>
</feature>
<dbReference type="PROSITE" id="PS51352">
    <property type="entry name" value="THIOREDOXIN_2"/>
    <property type="match status" value="1"/>
</dbReference>
<reference evidence="3 4" key="1">
    <citation type="submission" date="2018-05" db="EMBL/GenBank/DDBJ databases">
        <title>Marinifilum breve JC075T sp. nov., a marine bacterium isolated from Yongle Blue Hole in the South China Sea.</title>
        <authorList>
            <person name="Fu T."/>
        </authorList>
    </citation>
    <scope>NUCLEOTIDE SEQUENCE [LARGE SCALE GENOMIC DNA]</scope>
    <source>
        <strain evidence="3 4">JC075</strain>
    </source>
</reference>
<dbReference type="PANTHER" id="PTHR42852:SF13">
    <property type="entry name" value="PROTEIN DIPZ"/>
    <property type="match status" value="1"/>
</dbReference>
<dbReference type="Gene3D" id="3.40.30.10">
    <property type="entry name" value="Glutaredoxin"/>
    <property type="match status" value="1"/>
</dbReference>
<dbReference type="InterPro" id="IPR033395">
    <property type="entry name" value="DUF5106"/>
</dbReference>
<organism evidence="3 4">
    <name type="scientific">Marinifilum breve</name>
    <dbReference type="NCBI Taxonomy" id="2184082"/>
    <lineage>
        <taxon>Bacteria</taxon>
        <taxon>Pseudomonadati</taxon>
        <taxon>Bacteroidota</taxon>
        <taxon>Bacteroidia</taxon>
        <taxon>Marinilabiliales</taxon>
        <taxon>Marinifilaceae</taxon>
    </lineage>
</organism>
<dbReference type="PANTHER" id="PTHR42852">
    <property type="entry name" value="THIOL:DISULFIDE INTERCHANGE PROTEIN DSBE"/>
    <property type="match status" value="1"/>
</dbReference>
<sequence>MKYIFNSLCVLIFCTFITTNLNAQKYDISVQLLNCNDSTAYLAHYFDGRIFADDTTKLVNGKGTFSKDKVLDQGIYVIYLPSQKYFDLLIGEDQEFSISADPKDFIGSISVNGAKETDGFHNFQKFMKSQNEKSKAIQEAYKKASNDTEKEKFRKQFKNTDVEVRAYIENLKSEFPENSFVQKFAQFTLSPKIPDFKKEVPENTINRDSVIHIKSYLYNKDHYFDHVNFTDNRFLRTPILKKKLDFFYEKIMVQNPDSIVKESVKLIEHARPDTTFFQYLTQYALNYAVKSKVMGMDAAFVNLAKRYYLSGQATWADSTLMANIRERVIKTQFNLIGMKSQDLLMQTPEGEYVRLHEVEAPLTVLYFWEPDCGHCKKITPKLKTEILDKYQDKGLKVFAVCTQDQKEMWENAIHDYDIYDFINCYDPEFQTNFRIFYDVYSTPTMYLLDKDKKIIAKRLDIDNLKLFLDNELKKN</sequence>